<organism evidence="3 4">
    <name type="scientific">Pyrinomonas methylaliphatogenes</name>
    <dbReference type="NCBI Taxonomy" id="454194"/>
    <lineage>
        <taxon>Bacteria</taxon>
        <taxon>Pseudomonadati</taxon>
        <taxon>Acidobacteriota</taxon>
        <taxon>Blastocatellia</taxon>
        <taxon>Blastocatellales</taxon>
        <taxon>Pyrinomonadaceae</taxon>
        <taxon>Pyrinomonas</taxon>
    </lineage>
</organism>
<evidence type="ECO:0000256" key="1">
    <source>
        <dbReference type="ARBA" id="ARBA00022801"/>
    </source>
</evidence>
<keyword evidence="4" id="KW-1185">Reference proteome</keyword>
<evidence type="ECO:0000313" key="4">
    <source>
        <dbReference type="Proteomes" id="UP000031518"/>
    </source>
</evidence>
<dbReference type="RefSeq" id="WP_041973191.1">
    <property type="nucleotide sequence ID" value="NZ_CBXV010000001.1"/>
</dbReference>
<dbReference type="SUPFAM" id="SSF52317">
    <property type="entry name" value="Class I glutamine amidotransferase-like"/>
    <property type="match status" value="1"/>
</dbReference>
<gene>
    <name evidence="3" type="ORF">PYK22_00154</name>
</gene>
<reference evidence="3 4" key="1">
    <citation type="submission" date="2013-12" db="EMBL/GenBank/DDBJ databases">
        <authorList>
            <person name="Stott M."/>
        </authorList>
    </citation>
    <scope>NUCLEOTIDE SEQUENCE [LARGE SCALE GENOMIC DNA]</scope>
    <source>
        <strain evidence="3 4">K22</strain>
    </source>
</reference>
<dbReference type="InterPro" id="IPR012341">
    <property type="entry name" value="6hp_glycosidase-like_sf"/>
</dbReference>
<sequence precursor="true">MRAKVLSWLILALCFVASARAQTISERMATSAMQTLWRDAAKGEDGAPARWTYEHGVFLKGIERVWLDTGDGKYFRYIEQGIDRFISDDGTIRTYRLDDYNLDNIMPGRLLLTLYKVTERDKYRKAAALLREQLRTHPRTSEGGFWHKKIYPYQMWLDGLYMAEPFYAEYAATFDEPEAFDDIAKQFILMERHARDPQTGLLYHGWDESRKQRWADPQTGHSPNFWGRAVGWYAMALVDTLDYFPANHPKRGELVAILKRLAEAIAKYQDQPSGLWYQVLDKGGERGNYLEASASCMFVYALAKGVRRGYLPASYLDVARRGYRGILARFVKEDASGRLNLEGTVSVSGLGGNPYRDGSYEYYLSEKVVTNDPKGIGAFLMASAEMEIADKAAVGRGKVVTLDYYFNNEWKRDGLGRLVTWHYKWEEMANGGFSLWGHIFRTFGVETRALREAPTRERLQGTDIYIIVDPDTPQETPNPHYIERPHIEAIEEWVRSGGVLVLLGNDVGNAEFDHLNELAGRFGIEFNKDSRNRVPDGDFDAGKIVVPASHPIFRTARNLFLKEISTLSVRPPARPVLEDKGDVIMAVAKHGKGTVFALGDPWLYNEYVDGRKLPPRFDNYKAAQDLTRWLIQQASERK</sequence>
<keyword evidence="2" id="KW-0732">Signal</keyword>
<dbReference type="InterPro" id="IPR010905">
    <property type="entry name" value="Glyco_hydro_88"/>
</dbReference>
<evidence type="ECO:0000256" key="2">
    <source>
        <dbReference type="SAM" id="SignalP"/>
    </source>
</evidence>
<dbReference type="InterPro" id="IPR052043">
    <property type="entry name" value="PolySaccharide_Degr_Enz"/>
</dbReference>
<dbReference type="EC" id="3.2.1.172" evidence="3"/>
<accession>A0A0B6WU04</accession>
<dbReference type="AlphaFoldDB" id="A0A0B6WU04"/>
<dbReference type="Pfam" id="PF07470">
    <property type="entry name" value="Glyco_hydro_88"/>
    <property type="match status" value="1"/>
</dbReference>
<dbReference type="SUPFAM" id="SSF48208">
    <property type="entry name" value="Six-hairpin glycosidases"/>
    <property type="match status" value="1"/>
</dbReference>
<dbReference type="InterPro" id="IPR008928">
    <property type="entry name" value="6-hairpin_glycosidase_sf"/>
</dbReference>
<protein>
    <submittedName>
        <fullName evidence="3">Predicted unsaturated glucuronyl hydrolase</fullName>
        <ecNumber evidence="3">3.2.1.172</ecNumber>
    </submittedName>
</protein>
<proteinExistence type="predicted"/>
<dbReference type="EMBL" id="CBXV010000001">
    <property type="protein sequence ID" value="CDM64162.1"/>
    <property type="molecule type" value="Genomic_DNA"/>
</dbReference>
<keyword evidence="1 3" id="KW-0378">Hydrolase</keyword>
<name>A0A0B6WU04_9BACT</name>
<dbReference type="PANTHER" id="PTHR33886:SF8">
    <property type="entry name" value="UNSATURATED RHAMNOGALACTURONAN HYDROLASE (EUROFUNG)"/>
    <property type="match status" value="1"/>
</dbReference>
<dbReference type="STRING" id="454194.PYK22_00154"/>
<dbReference type="Gene3D" id="1.50.10.10">
    <property type="match status" value="1"/>
</dbReference>
<dbReference type="OrthoDB" id="6381507at2"/>
<dbReference type="Gene3D" id="3.40.50.880">
    <property type="match status" value="1"/>
</dbReference>
<dbReference type="GO" id="GO:0005975">
    <property type="term" value="P:carbohydrate metabolic process"/>
    <property type="evidence" value="ECO:0007669"/>
    <property type="project" value="InterPro"/>
</dbReference>
<dbReference type="PANTHER" id="PTHR33886">
    <property type="entry name" value="UNSATURATED RHAMNOGALACTURONAN HYDROLASE (EUROFUNG)"/>
    <property type="match status" value="1"/>
</dbReference>
<feature type="signal peptide" evidence="2">
    <location>
        <begin position="1"/>
        <end position="21"/>
    </location>
</feature>
<keyword evidence="3" id="KW-0326">Glycosidase</keyword>
<dbReference type="InterPro" id="IPR029062">
    <property type="entry name" value="Class_I_gatase-like"/>
</dbReference>
<dbReference type="GO" id="GO:0102211">
    <property type="term" value="F:unsaturated rhamnogalacturonyl hydrolase activity"/>
    <property type="evidence" value="ECO:0007669"/>
    <property type="project" value="UniProtKB-EC"/>
</dbReference>
<feature type="chain" id="PRO_5002125365" evidence="2">
    <location>
        <begin position="22"/>
        <end position="638"/>
    </location>
</feature>
<dbReference type="Proteomes" id="UP000031518">
    <property type="component" value="Unassembled WGS sequence"/>
</dbReference>
<reference evidence="3 4" key="2">
    <citation type="submission" date="2015-01" db="EMBL/GenBank/DDBJ databases">
        <title>Complete genome sequence of Pyrinomonas methylaliphatogenes type strain K22T.</title>
        <authorList>
            <person name="Lee K.C.Y."/>
            <person name="Power J.F."/>
            <person name="Dunfield P.F."/>
            <person name="Morgan X.C."/>
            <person name="Huttenhower C."/>
            <person name="Stott M.B."/>
        </authorList>
    </citation>
    <scope>NUCLEOTIDE SEQUENCE [LARGE SCALE GENOMIC DNA]</scope>
    <source>
        <strain evidence="3 4">K22</strain>
    </source>
</reference>
<evidence type="ECO:0000313" key="3">
    <source>
        <dbReference type="EMBL" id="CDM64162.1"/>
    </source>
</evidence>